<dbReference type="PANTHER" id="PTHR35186:SF4">
    <property type="entry name" value="PRION-INHIBITION AND PROPAGATION HELO DOMAIN-CONTAINING PROTEIN"/>
    <property type="match status" value="1"/>
</dbReference>
<dbReference type="InterPro" id="IPR056002">
    <property type="entry name" value="DUF7580"/>
</dbReference>
<evidence type="ECO:0000259" key="3">
    <source>
        <dbReference type="Pfam" id="PF24476"/>
    </source>
</evidence>
<evidence type="ECO:0000256" key="1">
    <source>
        <dbReference type="SAM" id="MobiDB-lite"/>
    </source>
</evidence>
<dbReference type="Pfam" id="PF24476">
    <property type="entry name" value="DUF7580"/>
    <property type="match status" value="1"/>
</dbReference>
<evidence type="ECO:0000256" key="2">
    <source>
        <dbReference type="SAM" id="SignalP"/>
    </source>
</evidence>
<accession>A0A1C1CRX8</accession>
<dbReference type="PANTHER" id="PTHR35186">
    <property type="entry name" value="ANK_REP_REGION DOMAIN-CONTAINING PROTEIN"/>
    <property type="match status" value="1"/>
</dbReference>
<dbReference type="STRING" id="86049.A0A1C1CRX8"/>
<organism evidence="4 5">
    <name type="scientific">Cladophialophora carrionii</name>
    <dbReference type="NCBI Taxonomy" id="86049"/>
    <lineage>
        <taxon>Eukaryota</taxon>
        <taxon>Fungi</taxon>
        <taxon>Dikarya</taxon>
        <taxon>Ascomycota</taxon>
        <taxon>Pezizomycotina</taxon>
        <taxon>Eurotiomycetes</taxon>
        <taxon>Chaetothyriomycetidae</taxon>
        <taxon>Chaetothyriales</taxon>
        <taxon>Herpotrichiellaceae</taxon>
        <taxon>Cladophialophora</taxon>
    </lineage>
</organism>
<evidence type="ECO:0000313" key="4">
    <source>
        <dbReference type="EMBL" id="OCT51257.1"/>
    </source>
</evidence>
<proteinExistence type="predicted"/>
<evidence type="ECO:0000313" key="5">
    <source>
        <dbReference type="Proteomes" id="UP000094526"/>
    </source>
</evidence>
<feature type="chain" id="PRO_5008651004" description="DUF7580 domain-containing protein" evidence="2">
    <location>
        <begin position="21"/>
        <end position="589"/>
    </location>
</feature>
<dbReference type="eggNOG" id="ENOG502T3UZ">
    <property type="taxonomic scope" value="Eukaryota"/>
</dbReference>
<sequence length="589" mass="65114">MSGFEVVGLILALYPVVADAVAYYRVVRSGDIIHDLVEEVRAERVIFSHSIQHLCLSQVSGTDVVGVVDPNSEIFALWQQSSFLNKLLASHAAEATTAILETLKSIHSELQQVHRELDRINPNAVDFRTRLRTSLFTLRSGQEASAMKTGLKKIHKLNKRLRRLVSSRPQHKQLPGPGTEATLCSSSCAGFATGVFRAVESHYRCSCQRNHPTKLQVPQLPLRSQDAGKGQKPMLQLLFSADDDMLEKRSTGTRGAESTSQSTLSGETSVSSLRSQGTDLEHSQADYSLSSVQSNNSLASSMTLVYNPKCYCLAVTECGKDRNDEIRDICASIRALGQASDSPSKQQTLGVLQTDSVNYELKSPRPIGDGDTRAVLSLDDLFTGDRNKLARRHRISLALSLAWGVTTLHQTPWIGPSWTWSDFSAIMDRQRGQFDEGLFITKYFSSQQNPNITETPCAEAPPSLLKIALGEPVVARLGYALIELAKGERFASLHEPSASTSTDKDLQDLLTARHLLETGVVRDEECEAYSAVVQVCLYQQIHREEGLGMKTLRSQDAWFERDLTRAIVQPLYNIYTREWGSPSPAVSAY</sequence>
<dbReference type="OrthoDB" id="3565018at2759"/>
<dbReference type="VEuPathDB" id="FungiDB:G647_06824"/>
<protein>
    <recommendedName>
        <fullName evidence="3">DUF7580 domain-containing protein</fullName>
    </recommendedName>
</protein>
<feature type="region of interest" description="Disordered" evidence="1">
    <location>
        <begin position="249"/>
        <end position="286"/>
    </location>
</feature>
<keyword evidence="2" id="KW-0732">Signal</keyword>
<gene>
    <name evidence="4" type="ORF">CLCR_08270</name>
</gene>
<name>A0A1C1CRX8_9EURO</name>
<dbReference type="EMBL" id="LGRB01000009">
    <property type="protein sequence ID" value="OCT51257.1"/>
    <property type="molecule type" value="Genomic_DNA"/>
</dbReference>
<dbReference type="VEuPathDB" id="FungiDB:CLCR_08270"/>
<feature type="domain" description="DUF7580" evidence="3">
    <location>
        <begin position="301"/>
        <end position="571"/>
    </location>
</feature>
<reference evidence="5" key="1">
    <citation type="submission" date="2015-07" db="EMBL/GenBank/DDBJ databases">
        <authorList>
            <person name="Teixeira M.M."/>
            <person name="Souza R.C."/>
            <person name="Almeida L.G."/>
            <person name="Vicente V.A."/>
            <person name="de Hoog S."/>
            <person name="Bocca A.L."/>
            <person name="de Almeida S.R."/>
            <person name="Vasconcelos A.T."/>
            <person name="Felipe M.S."/>
        </authorList>
    </citation>
    <scope>NUCLEOTIDE SEQUENCE [LARGE SCALE GENOMIC DNA]</scope>
    <source>
        <strain evidence="5">KSF</strain>
    </source>
</reference>
<dbReference type="AlphaFoldDB" id="A0A1C1CRX8"/>
<feature type="compositionally biased region" description="Polar residues" evidence="1">
    <location>
        <begin position="252"/>
        <end position="278"/>
    </location>
</feature>
<dbReference type="Proteomes" id="UP000094526">
    <property type="component" value="Unassembled WGS sequence"/>
</dbReference>
<keyword evidence="5" id="KW-1185">Reference proteome</keyword>
<comment type="caution">
    <text evidence="4">The sequence shown here is derived from an EMBL/GenBank/DDBJ whole genome shotgun (WGS) entry which is preliminary data.</text>
</comment>
<feature type="signal peptide" evidence="2">
    <location>
        <begin position="1"/>
        <end position="20"/>
    </location>
</feature>